<organism evidence="1">
    <name type="scientific">Arion vulgaris</name>
    <dbReference type="NCBI Taxonomy" id="1028688"/>
    <lineage>
        <taxon>Eukaryota</taxon>
        <taxon>Metazoa</taxon>
        <taxon>Spiralia</taxon>
        <taxon>Lophotrochozoa</taxon>
        <taxon>Mollusca</taxon>
        <taxon>Gastropoda</taxon>
        <taxon>Heterobranchia</taxon>
        <taxon>Euthyneura</taxon>
        <taxon>Panpulmonata</taxon>
        <taxon>Eupulmonata</taxon>
        <taxon>Stylommatophora</taxon>
        <taxon>Helicina</taxon>
        <taxon>Arionoidea</taxon>
        <taxon>Arionidae</taxon>
        <taxon>Arion</taxon>
    </lineage>
</organism>
<name>A0A0B6ZHN7_9EUPU</name>
<reference evidence="1" key="1">
    <citation type="submission" date="2014-12" db="EMBL/GenBank/DDBJ databases">
        <title>Insight into the proteome of Arion vulgaris.</title>
        <authorList>
            <person name="Aradska J."/>
            <person name="Bulat T."/>
            <person name="Smidak R."/>
            <person name="Sarate P."/>
            <person name="Gangsoo J."/>
            <person name="Sialana F."/>
            <person name="Bilban M."/>
            <person name="Lubec G."/>
        </authorList>
    </citation>
    <scope>NUCLEOTIDE SEQUENCE</scope>
    <source>
        <tissue evidence="1">Skin</tissue>
    </source>
</reference>
<protein>
    <submittedName>
        <fullName evidence="1">Uncharacterized protein</fullName>
    </submittedName>
</protein>
<dbReference type="AlphaFoldDB" id="A0A0B6ZHN7"/>
<gene>
    <name evidence="1" type="primary">ORF62435</name>
</gene>
<accession>A0A0B6ZHN7</accession>
<dbReference type="EMBL" id="HACG01020521">
    <property type="protein sequence ID" value="CEK67386.1"/>
    <property type="molecule type" value="Transcribed_RNA"/>
</dbReference>
<proteinExistence type="predicted"/>
<sequence length="50" mass="6102">QILLDYDLTHYRYATDAHINIIDSVNNYWRLYCYFCFSTVKPLVQTIPHY</sequence>
<feature type="non-terminal residue" evidence="1">
    <location>
        <position position="1"/>
    </location>
</feature>
<evidence type="ECO:0000313" key="1">
    <source>
        <dbReference type="EMBL" id="CEK67386.1"/>
    </source>
</evidence>